<dbReference type="InterPro" id="IPR012338">
    <property type="entry name" value="Beta-lactam/transpept-like"/>
</dbReference>
<dbReference type="PANTHER" id="PTHR43283">
    <property type="entry name" value="BETA-LACTAMASE-RELATED"/>
    <property type="match status" value="1"/>
</dbReference>
<proteinExistence type="predicted"/>
<evidence type="ECO:0000259" key="1">
    <source>
        <dbReference type="Pfam" id="PF00144"/>
    </source>
</evidence>
<name>A0A2S2DSC7_9BACT</name>
<accession>A0A2S2DSC7</accession>
<evidence type="ECO:0000313" key="3">
    <source>
        <dbReference type="Proteomes" id="UP000245468"/>
    </source>
</evidence>
<dbReference type="Gene3D" id="3.40.710.10">
    <property type="entry name" value="DD-peptidase/beta-lactamase superfamily"/>
    <property type="match status" value="1"/>
</dbReference>
<dbReference type="AlphaFoldDB" id="A0A2S2DSC7"/>
<dbReference type="RefSeq" id="WP_109321729.1">
    <property type="nucleotide sequence ID" value="NZ_CP029346.1"/>
</dbReference>
<dbReference type="KEGG" id="psez:HME7025_00065"/>
<dbReference type="InterPro" id="IPR050789">
    <property type="entry name" value="Diverse_Enzym_Activities"/>
</dbReference>
<dbReference type="InterPro" id="IPR001466">
    <property type="entry name" value="Beta-lactam-related"/>
</dbReference>
<keyword evidence="3" id="KW-1185">Reference proteome</keyword>
<organism evidence="2 3">
    <name type="scientific">Aquirufa nivalisilvae</name>
    <dbReference type="NCBI Taxonomy" id="2516557"/>
    <lineage>
        <taxon>Bacteria</taxon>
        <taxon>Pseudomonadati</taxon>
        <taxon>Bacteroidota</taxon>
        <taxon>Cytophagia</taxon>
        <taxon>Cytophagales</taxon>
        <taxon>Flectobacillaceae</taxon>
        <taxon>Aquirufa</taxon>
    </lineage>
</organism>
<feature type="domain" description="Beta-lactamase-related" evidence="1">
    <location>
        <begin position="40"/>
        <end position="402"/>
    </location>
</feature>
<evidence type="ECO:0000313" key="2">
    <source>
        <dbReference type="EMBL" id="AWL07950.1"/>
    </source>
</evidence>
<dbReference type="PANTHER" id="PTHR43283:SF3">
    <property type="entry name" value="BETA-LACTAMASE FAMILY PROTEIN (AFU_ORTHOLOGUE AFUA_5G07500)"/>
    <property type="match status" value="1"/>
</dbReference>
<dbReference type="EMBL" id="CP029346">
    <property type="protein sequence ID" value="AWL07950.1"/>
    <property type="molecule type" value="Genomic_DNA"/>
</dbReference>
<dbReference type="OrthoDB" id="1522765at2"/>
<dbReference type="Proteomes" id="UP000245468">
    <property type="component" value="Chromosome"/>
</dbReference>
<sequence length="421" mass="47052">MKKSLFTLILITISLTHYGQVLSPIIKPHPSIDNQRLAYVDTVLKQYVDKNWLTGAVTIVIKDNQVVHYKGHGYADLASKKPMPADAIFRIMSQTKGITSVGIMQLYEKGKFSLDQSIGDFIPEFKKPKVIQDFNPADTSFTFINAKREITFRDLLTHSSGIGYADIGSDRMKAIYAKAGVPSGLGTFRANLLEKMKILGKLPLEHQPGEKFTYGLNTDLLGCLIEVISGQSLEEYLQKNIFDPLGMKDTYFNVPAEKASRLPGVYTEDAQKNIIAWAPTFRNINPNYPLDKKSYFSGGAGLSSTAFDYAIFLQMLLNGGKYNGKQILGRRTVELMTSPQLDFIKDGADNFGLGFSITSEKSSHLHGRNKGSFNWGGYYGTTYWADPKENMICLIMTQHTPNSHGDYSRKVENIIYSSLLR</sequence>
<dbReference type="Pfam" id="PF00144">
    <property type="entry name" value="Beta-lactamase"/>
    <property type="match status" value="1"/>
</dbReference>
<reference evidence="3" key="1">
    <citation type="submission" date="2018-05" db="EMBL/GenBank/DDBJ databases">
        <title>Pseudarcicella sp. HME7025 Genome sequencing and assembly.</title>
        <authorList>
            <person name="Kim H."/>
            <person name="Kang H."/>
            <person name="Joh K."/>
        </authorList>
    </citation>
    <scope>NUCLEOTIDE SEQUENCE [LARGE SCALE GENOMIC DNA]</scope>
    <source>
        <strain evidence="3">HME7025</strain>
    </source>
</reference>
<protein>
    <submittedName>
        <fullName evidence="2">Esterase EstB</fullName>
    </submittedName>
</protein>
<gene>
    <name evidence="2" type="ORF">HME7025_00065</name>
</gene>
<dbReference type="SUPFAM" id="SSF56601">
    <property type="entry name" value="beta-lactamase/transpeptidase-like"/>
    <property type="match status" value="1"/>
</dbReference>